<dbReference type="Gene3D" id="1.10.150.20">
    <property type="entry name" value="5' to 3' exonuclease, C-terminal subdomain"/>
    <property type="match status" value="1"/>
</dbReference>
<dbReference type="AlphaFoldDB" id="A0A759BC15"/>
<reference evidence="1" key="2">
    <citation type="submission" date="2020-02" db="EMBL/GenBank/DDBJ databases">
        <authorList>
            <consortium name="NCBI Pathogen Detection Project"/>
        </authorList>
    </citation>
    <scope>NUCLEOTIDE SEQUENCE</scope>
    <source>
        <strain evidence="1">MA.MC_08-1371</strain>
    </source>
</reference>
<sequence length="162" mass="18639">SLTCFYASATCQEQFISRLIWLGSRSALGLDGMGEASWRALHQTHRFEHIFSWLTLTSAQIANTPGFAKGKSEQIWRQFNLARRQPFTRWIMAMDIPLTQAALQASGDRSWEQLLMRTEQHWRQLPATGERRAGRVIDWRNNLQIKALSRWLAAQHIPGFGS</sequence>
<dbReference type="InterPro" id="IPR010994">
    <property type="entry name" value="RuvA_2-like"/>
</dbReference>
<comment type="caution">
    <text evidence="1">The sequence shown here is derived from an EMBL/GenBank/DDBJ whole genome shotgun (WGS) entry which is preliminary data.</text>
</comment>
<organism evidence="1">
    <name type="scientific">Salmonella enterica</name>
    <name type="common">Salmonella choleraesuis</name>
    <dbReference type="NCBI Taxonomy" id="28901"/>
    <lineage>
        <taxon>Bacteria</taxon>
        <taxon>Pseudomonadati</taxon>
        <taxon>Pseudomonadota</taxon>
        <taxon>Gammaproteobacteria</taxon>
        <taxon>Enterobacterales</taxon>
        <taxon>Enterobacteriaceae</taxon>
        <taxon>Salmonella</taxon>
    </lineage>
</organism>
<protein>
    <submittedName>
        <fullName evidence="1">ATP-dependent DNA ligase</fullName>
        <ecNumber evidence="1">6.5.1.2</ecNumber>
    </submittedName>
</protein>
<keyword evidence="1" id="KW-0436">Ligase</keyword>
<dbReference type="GO" id="GO:0003911">
    <property type="term" value="F:DNA ligase (NAD+) activity"/>
    <property type="evidence" value="ECO:0007669"/>
    <property type="project" value="UniProtKB-EC"/>
</dbReference>
<reference evidence="1" key="1">
    <citation type="journal article" date="2018" name="Genome Biol.">
        <title>SKESA: strategic k-mer extension for scrupulous assemblies.</title>
        <authorList>
            <person name="Souvorov A."/>
            <person name="Agarwala R."/>
            <person name="Lipman D.J."/>
        </authorList>
    </citation>
    <scope>NUCLEOTIDE SEQUENCE</scope>
    <source>
        <strain evidence="1">MA.MC_08-1371</strain>
    </source>
</reference>
<dbReference type="EC" id="6.5.1.2" evidence="1"/>
<dbReference type="SUPFAM" id="SSF47781">
    <property type="entry name" value="RuvA domain 2-like"/>
    <property type="match status" value="1"/>
</dbReference>
<gene>
    <name evidence="1" type="primary">ligB</name>
    <name evidence="1" type="synonym">yicF</name>
    <name evidence="1" type="ORF">G8X37_004969</name>
</gene>
<feature type="non-terminal residue" evidence="1">
    <location>
        <position position="1"/>
    </location>
</feature>
<accession>A0A759BC15</accession>
<dbReference type="EMBL" id="DAAXMD010000054">
    <property type="protein sequence ID" value="HAG1611010.1"/>
    <property type="molecule type" value="Genomic_DNA"/>
</dbReference>
<name>A0A759BC15_SALER</name>
<evidence type="ECO:0000313" key="1">
    <source>
        <dbReference type="EMBL" id="HAG1611010.1"/>
    </source>
</evidence>
<proteinExistence type="predicted"/>